<feature type="domain" description="Glutamine amidotransferase type-2" evidence="9">
    <location>
        <begin position="2"/>
        <end position="220"/>
    </location>
</feature>
<organism evidence="10 11">
    <name type="scientific">Aspergillus violaceofuscus (strain CBS 115571)</name>
    <dbReference type="NCBI Taxonomy" id="1450538"/>
    <lineage>
        <taxon>Eukaryota</taxon>
        <taxon>Fungi</taxon>
        <taxon>Dikarya</taxon>
        <taxon>Ascomycota</taxon>
        <taxon>Pezizomycotina</taxon>
        <taxon>Eurotiomycetes</taxon>
        <taxon>Eurotiomycetidae</taxon>
        <taxon>Eurotiales</taxon>
        <taxon>Aspergillaceae</taxon>
        <taxon>Aspergillus</taxon>
    </lineage>
</organism>
<evidence type="ECO:0000256" key="2">
    <source>
        <dbReference type="ARBA" id="ARBA00022741"/>
    </source>
</evidence>
<dbReference type="OMA" id="PTYRVCE"/>
<dbReference type="STRING" id="1450538.A0A2V5HBE2"/>
<evidence type="ECO:0000256" key="4">
    <source>
        <dbReference type="ARBA" id="ARBA00022962"/>
    </source>
</evidence>
<dbReference type="SUPFAM" id="SSF56235">
    <property type="entry name" value="N-terminal nucleophile aminohydrolases (Ntn hydrolases)"/>
    <property type="match status" value="1"/>
</dbReference>
<sequence>MCGLTAFLALNGVAHDENTTVSSQRLASQINDSIDLVKHRGPDARGQWISPDTRVGFGHVRLSIIDLSPAGNQPFHNKDNTIQAVINGELYDHERIRSELANEYEFVSKSDCEIVIALYHRYGLSFVSHLRGEFALVLWDAKHNRFIAARDRYGIKSLYYTIIDGRLHVATEMKSFLPFGWAPEWDIANLRGVGWMHGADMYFKGVHRIEPGQMLVSDKFQPFALQTYWDLEYPDKRLVYAGTEAEEIARVRELLLDSVRLRLRADVGVGVFLSGGLDSSAVAGMIAHLMKQGTRLGNEMTGDTSRLSCFTVQFEKESGIDESEIARRTAEWLGVDFHAVLLDEETIASRLEDTIWYTETPLPDVDGMGRLAVAEAAHNAGKRVVLTGEGSDEHFAGYSDLMWSYLSEPDHAWPASLAVNGSREEMEATVNRRMAQAVAKVTVKSGNEHSLSHTSIFPTLAWFNQLPFQSWTEKYTQGDPELSFFRSFCEKVINNMEQKWHSLNSSQYQWTKSMLANGILRYIGDNIDMVFQVETRPPFLDHHLTEYVNTIPPSLKIRYDPVRKIFREKHVLREAMRPFITEEVSNRVKQPYLGPTKYKENGPVYHTMKRLLTETNVQNLGFADWGKVQYTFTRAFHDDDPNAFRSTLFVAQLVVLAQRFGVKPARAI</sequence>
<dbReference type="SUPFAM" id="SSF52402">
    <property type="entry name" value="Adenine nucleotide alpha hydrolases-like"/>
    <property type="match status" value="1"/>
</dbReference>
<reference evidence="10 11" key="1">
    <citation type="submission" date="2018-02" db="EMBL/GenBank/DDBJ databases">
        <title>The genomes of Aspergillus section Nigri reveals drivers in fungal speciation.</title>
        <authorList>
            <consortium name="DOE Joint Genome Institute"/>
            <person name="Vesth T.C."/>
            <person name="Nybo J."/>
            <person name="Theobald S."/>
            <person name="Brandl J."/>
            <person name="Frisvad J.C."/>
            <person name="Nielsen K.F."/>
            <person name="Lyhne E.K."/>
            <person name="Kogle M.E."/>
            <person name="Kuo A."/>
            <person name="Riley R."/>
            <person name="Clum A."/>
            <person name="Nolan M."/>
            <person name="Lipzen A."/>
            <person name="Salamov A."/>
            <person name="Henrissat B."/>
            <person name="Wiebenga A."/>
            <person name="De vries R.P."/>
            <person name="Grigoriev I.V."/>
            <person name="Mortensen U.H."/>
            <person name="Andersen M.R."/>
            <person name="Baker S.E."/>
        </authorList>
    </citation>
    <scope>NUCLEOTIDE SEQUENCE [LARGE SCALE GENOMIC DNA]</scope>
    <source>
        <strain evidence="10 11">CBS 115571</strain>
    </source>
</reference>
<dbReference type="PANTHER" id="PTHR43284:SF1">
    <property type="entry name" value="ASPARAGINE SYNTHETASE"/>
    <property type="match status" value="1"/>
</dbReference>
<evidence type="ECO:0000256" key="3">
    <source>
        <dbReference type="ARBA" id="ARBA00022840"/>
    </source>
</evidence>
<feature type="site" description="Important for beta-aspartyl-AMP intermediate formation" evidence="8">
    <location>
        <position position="389"/>
    </location>
</feature>
<dbReference type="CDD" id="cd01991">
    <property type="entry name" value="Asn_synthase_B_C"/>
    <property type="match status" value="1"/>
</dbReference>
<dbReference type="Proteomes" id="UP000249829">
    <property type="component" value="Unassembled WGS sequence"/>
</dbReference>
<keyword evidence="11" id="KW-1185">Reference proteome</keyword>
<evidence type="ECO:0000313" key="10">
    <source>
        <dbReference type="EMBL" id="PYI21695.1"/>
    </source>
</evidence>
<dbReference type="Pfam" id="PF00733">
    <property type="entry name" value="Asn_synthase"/>
    <property type="match status" value="1"/>
</dbReference>
<protein>
    <submittedName>
        <fullName evidence="10">Asparagine synthetase</fullName>
    </submittedName>
</protein>
<dbReference type="GO" id="GO:0005524">
    <property type="term" value="F:ATP binding"/>
    <property type="evidence" value="ECO:0007669"/>
    <property type="project" value="UniProtKB-KW"/>
</dbReference>
<dbReference type="Pfam" id="PF13537">
    <property type="entry name" value="GATase_7"/>
    <property type="match status" value="1"/>
</dbReference>
<dbReference type="InterPro" id="IPR051786">
    <property type="entry name" value="ASN_synthetase/amidase"/>
</dbReference>
<proteinExistence type="inferred from homology"/>
<dbReference type="PIRSF" id="PIRSF001589">
    <property type="entry name" value="Asn_synthetase_glu-h"/>
    <property type="match status" value="1"/>
</dbReference>
<feature type="binding site" evidence="7">
    <location>
        <position position="312"/>
    </location>
    <ligand>
        <name>ATP</name>
        <dbReference type="ChEBI" id="CHEBI:30616"/>
    </ligand>
</feature>
<dbReference type="CDD" id="cd00712">
    <property type="entry name" value="AsnB"/>
    <property type="match status" value="1"/>
</dbReference>
<keyword evidence="2 5" id="KW-0547">Nucleotide-binding</keyword>
<dbReference type="InterPro" id="IPR029055">
    <property type="entry name" value="Ntn_hydrolases_N"/>
</dbReference>
<keyword evidence="6" id="KW-0028">Amino-acid biosynthesis</keyword>
<evidence type="ECO:0000256" key="7">
    <source>
        <dbReference type="PIRSR" id="PIRSR001589-2"/>
    </source>
</evidence>
<accession>A0A2V5HBE2</accession>
<dbReference type="PROSITE" id="PS51278">
    <property type="entry name" value="GATASE_TYPE_2"/>
    <property type="match status" value="1"/>
</dbReference>
<dbReference type="GO" id="GO:0004066">
    <property type="term" value="F:asparagine synthase (glutamine-hydrolyzing) activity"/>
    <property type="evidence" value="ECO:0007669"/>
    <property type="project" value="InterPro"/>
</dbReference>
<feature type="active site" description="For GATase activity" evidence="6">
    <location>
        <position position="2"/>
    </location>
</feature>
<dbReference type="Gene3D" id="3.60.20.10">
    <property type="entry name" value="Glutamine Phosphoribosylpyrophosphate, subunit 1, domain 1"/>
    <property type="match status" value="1"/>
</dbReference>
<evidence type="ECO:0000256" key="8">
    <source>
        <dbReference type="PIRSR" id="PIRSR001589-3"/>
    </source>
</evidence>
<dbReference type="NCBIfam" id="TIGR01536">
    <property type="entry name" value="asn_synth_AEB"/>
    <property type="match status" value="1"/>
</dbReference>
<dbReference type="AlphaFoldDB" id="A0A2V5HBE2"/>
<evidence type="ECO:0000259" key="9">
    <source>
        <dbReference type="PROSITE" id="PS51278"/>
    </source>
</evidence>
<evidence type="ECO:0000313" key="11">
    <source>
        <dbReference type="Proteomes" id="UP000249829"/>
    </source>
</evidence>
<evidence type="ECO:0000256" key="1">
    <source>
        <dbReference type="ARBA" id="ARBA00005752"/>
    </source>
</evidence>
<dbReference type="GO" id="GO:0006529">
    <property type="term" value="P:asparagine biosynthetic process"/>
    <property type="evidence" value="ECO:0007669"/>
    <property type="project" value="UniProtKB-KW"/>
</dbReference>
<evidence type="ECO:0000256" key="6">
    <source>
        <dbReference type="PIRSR" id="PIRSR001589-1"/>
    </source>
</evidence>
<dbReference type="InterPro" id="IPR006426">
    <property type="entry name" value="Asn_synth_AEB"/>
</dbReference>
<name>A0A2V5HBE2_ASPV1</name>
<dbReference type="InterPro" id="IPR014729">
    <property type="entry name" value="Rossmann-like_a/b/a_fold"/>
</dbReference>
<gene>
    <name evidence="10" type="ORF">BO99DRAFT_420588</name>
</gene>
<dbReference type="InterPro" id="IPR033738">
    <property type="entry name" value="AsnB_N"/>
</dbReference>
<evidence type="ECO:0000256" key="5">
    <source>
        <dbReference type="PIRNR" id="PIRNR001589"/>
    </source>
</evidence>
<keyword evidence="6" id="KW-0061">Asparagine biosynthesis</keyword>
<keyword evidence="3 5" id="KW-0067">ATP-binding</keyword>
<feature type="binding site" evidence="7">
    <location>
        <position position="111"/>
    </location>
    <ligand>
        <name>L-glutamine</name>
        <dbReference type="ChEBI" id="CHEBI:58359"/>
    </ligand>
</feature>
<dbReference type="InterPro" id="IPR017932">
    <property type="entry name" value="GATase_2_dom"/>
</dbReference>
<dbReference type="InterPro" id="IPR001962">
    <property type="entry name" value="Asn_synthase"/>
</dbReference>
<keyword evidence="4 6" id="KW-0315">Glutamine amidotransferase</keyword>
<dbReference type="PANTHER" id="PTHR43284">
    <property type="entry name" value="ASPARAGINE SYNTHETASE (GLUTAMINE-HYDROLYZING)"/>
    <property type="match status" value="1"/>
</dbReference>
<dbReference type="FunFam" id="3.60.20.10:FF:000155">
    <property type="entry name" value="Asparagine synthetase (Eurofung)"/>
    <property type="match status" value="1"/>
</dbReference>
<dbReference type="Gene3D" id="3.40.50.620">
    <property type="entry name" value="HUPs"/>
    <property type="match status" value="1"/>
</dbReference>
<comment type="similarity">
    <text evidence="1">Belongs to the asparagine synthetase family.</text>
</comment>
<dbReference type="EMBL" id="KZ825115">
    <property type="protein sequence ID" value="PYI21695.1"/>
    <property type="molecule type" value="Genomic_DNA"/>
</dbReference>
<dbReference type="GO" id="GO:0005829">
    <property type="term" value="C:cytosol"/>
    <property type="evidence" value="ECO:0007669"/>
    <property type="project" value="TreeGrafter"/>
</dbReference>